<dbReference type="EMBL" id="CAJNOQ010045008">
    <property type="protein sequence ID" value="CAF1635040.1"/>
    <property type="molecule type" value="Genomic_DNA"/>
</dbReference>
<evidence type="ECO:0000313" key="3">
    <source>
        <dbReference type="EMBL" id="CAF4539134.1"/>
    </source>
</evidence>
<comment type="caution">
    <text evidence="2">The sequence shown here is derived from an EMBL/GenBank/DDBJ whole genome shotgun (WGS) entry which is preliminary data.</text>
</comment>
<feature type="region of interest" description="Disordered" evidence="1">
    <location>
        <begin position="13"/>
        <end position="50"/>
    </location>
</feature>
<accession>A0A816DEQ9</accession>
<proteinExistence type="predicted"/>
<evidence type="ECO:0000313" key="4">
    <source>
        <dbReference type="Proteomes" id="UP000663829"/>
    </source>
</evidence>
<keyword evidence="4" id="KW-1185">Reference proteome</keyword>
<dbReference type="Proteomes" id="UP000663829">
    <property type="component" value="Unassembled WGS sequence"/>
</dbReference>
<gene>
    <name evidence="2" type="ORF">GPM918_LOCUS44597</name>
    <name evidence="3" type="ORF">SRO942_LOCUS46515</name>
</gene>
<feature type="non-terminal residue" evidence="2">
    <location>
        <position position="1"/>
    </location>
</feature>
<protein>
    <submittedName>
        <fullName evidence="2">Uncharacterized protein</fullName>
    </submittedName>
</protein>
<feature type="compositionally biased region" description="Polar residues" evidence="1">
    <location>
        <begin position="37"/>
        <end position="50"/>
    </location>
</feature>
<dbReference type="AlphaFoldDB" id="A0A816DEQ9"/>
<evidence type="ECO:0000256" key="1">
    <source>
        <dbReference type="SAM" id="MobiDB-lite"/>
    </source>
</evidence>
<dbReference type="Proteomes" id="UP000681722">
    <property type="component" value="Unassembled WGS sequence"/>
</dbReference>
<evidence type="ECO:0000313" key="2">
    <source>
        <dbReference type="EMBL" id="CAF1635040.1"/>
    </source>
</evidence>
<reference evidence="2" key="1">
    <citation type="submission" date="2021-02" db="EMBL/GenBank/DDBJ databases">
        <authorList>
            <person name="Nowell W R."/>
        </authorList>
    </citation>
    <scope>NUCLEOTIDE SEQUENCE</scope>
</reference>
<name>A0A816DEQ9_9BILA</name>
<organism evidence="2 4">
    <name type="scientific">Didymodactylos carnosus</name>
    <dbReference type="NCBI Taxonomy" id="1234261"/>
    <lineage>
        <taxon>Eukaryota</taxon>
        <taxon>Metazoa</taxon>
        <taxon>Spiralia</taxon>
        <taxon>Gnathifera</taxon>
        <taxon>Rotifera</taxon>
        <taxon>Eurotatoria</taxon>
        <taxon>Bdelloidea</taxon>
        <taxon>Philodinida</taxon>
        <taxon>Philodinidae</taxon>
        <taxon>Didymodactylos</taxon>
    </lineage>
</organism>
<sequence length="66" mass="7708">CINFLHPPTEISRSFASERQRQIGLSDSDDMKESEQYNDNLSQTSRSKISNKMNDLAEMTYFMNKK</sequence>
<dbReference type="EMBL" id="CAJOBC010113207">
    <property type="protein sequence ID" value="CAF4539134.1"/>
    <property type="molecule type" value="Genomic_DNA"/>
</dbReference>